<dbReference type="RefSeq" id="WP_100677923.1">
    <property type="nucleotide sequence ID" value="NZ_NIPO01000001.1"/>
</dbReference>
<sequence length="317" mass="37557">MKKIFLICSLSFLVCSCNQSSSIEKEISKIPQNVELIRFDQAFMESENLTELQNEFPYLFPENVPMDYWQNKQTDSLFIELNEEVNKHFSDTKKLESELKSLFQHIKHYYPEQNPEKVITLINEVDVPYRAIYTDSVSFIALDNYLGKDHRFYQVFDQYVRIDFEPEKITVDLADNFLRQHIKQANDRIFLSQIIDAGKILYGMDLLIPGKGDHLKIGYTPEQLDWCKANEKQIWEYFVSKKILYDTDPKLYTRFIQQAPFSKFYLDLDQESPGKVGVYIGWQIVRNYMKKNPVTLQELSVTDYQEIFDKSNYKPTK</sequence>
<accession>A0A2M9R6M6</accession>
<dbReference type="Pfam" id="PF25594">
    <property type="entry name" value="GldB_lipo"/>
    <property type="match status" value="1"/>
</dbReference>
<dbReference type="NCBIfam" id="TIGR03514">
    <property type="entry name" value="GldB_lipo"/>
    <property type="match status" value="1"/>
</dbReference>
<dbReference type="AlphaFoldDB" id="A0A2M9R6M6"/>
<dbReference type="OrthoDB" id="976022at2"/>
<dbReference type="PROSITE" id="PS51257">
    <property type="entry name" value="PROKAR_LIPOPROTEIN"/>
    <property type="match status" value="1"/>
</dbReference>
<evidence type="ECO:0000313" key="2">
    <source>
        <dbReference type="Proteomes" id="UP000231960"/>
    </source>
</evidence>
<dbReference type="Proteomes" id="UP000231960">
    <property type="component" value="Unassembled WGS sequence"/>
</dbReference>
<reference evidence="1 2" key="1">
    <citation type="submission" date="2017-06" db="EMBL/GenBank/DDBJ databases">
        <title>Description of Avrilella dinanensis gen. nov. sp. nov.</title>
        <authorList>
            <person name="Leyer C."/>
            <person name="Sassi M."/>
            <person name="Minet J."/>
            <person name="Kayal S."/>
            <person name="Cattoir V."/>
        </authorList>
    </citation>
    <scope>NUCLEOTIDE SEQUENCE [LARGE SCALE GENOMIC DNA]</scope>
    <source>
        <strain evidence="1 2">UR159</strain>
    </source>
</reference>
<proteinExistence type="predicted"/>
<comment type="caution">
    <text evidence="1">The sequence shown here is derived from an EMBL/GenBank/DDBJ whole genome shotgun (WGS) entry which is preliminary data.</text>
</comment>
<gene>
    <name evidence="1" type="primary">gldB</name>
    <name evidence="1" type="ORF">CDL10_07295</name>
</gene>
<organism evidence="1 2">
    <name type="scientific">Avrilella dinanensis</name>
    <dbReference type="NCBI Taxonomy" id="2008672"/>
    <lineage>
        <taxon>Bacteria</taxon>
        <taxon>Pseudomonadati</taxon>
        <taxon>Bacteroidota</taxon>
        <taxon>Flavobacteriia</taxon>
        <taxon>Flavobacteriales</taxon>
        <taxon>Flavobacteriaceae</taxon>
        <taxon>Avrilella</taxon>
    </lineage>
</organism>
<protein>
    <submittedName>
        <fullName evidence="1">Gliding motility lipoprotein GldB</fullName>
    </submittedName>
</protein>
<keyword evidence="1" id="KW-0449">Lipoprotein</keyword>
<name>A0A2M9R6M6_9FLAO</name>
<evidence type="ECO:0000313" key="1">
    <source>
        <dbReference type="EMBL" id="PJR04363.1"/>
    </source>
</evidence>
<dbReference type="EMBL" id="NIPO01000001">
    <property type="protein sequence ID" value="PJR04363.1"/>
    <property type="molecule type" value="Genomic_DNA"/>
</dbReference>
<dbReference type="InterPro" id="IPR019853">
    <property type="entry name" value="GldB-like"/>
</dbReference>
<keyword evidence="2" id="KW-1185">Reference proteome</keyword>